<dbReference type="KEGG" id="dtl:H8F01_05455"/>
<keyword evidence="3" id="KW-1005">Bacterial flagellum biogenesis</keyword>
<dbReference type="Gene3D" id="1.20.58.380">
    <property type="entry name" value="Flagellar protein flit"/>
    <property type="match status" value="1"/>
</dbReference>
<dbReference type="RefSeq" id="WP_187058014.1">
    <property type="nucleotide sequence ID" value="NZ_CP060412.1"/>
</dbReference>
<dbReference type="EMBL" id="CP060412">
    <property type="protein sequence ID" value="QNK02583.1"/>
    <property type="molecule type" value="Genomic_DNA"/>
</dbReference>
<dbReference type="InterPro" id="IPR008622">
    <property type="entry name" value="FliT"/>
</dbReference>
<name>A0A7G8Q725_9GAMM</name>
<proteinExistence type="predicted"/>
<keyword evidence="6" id="KW-0282">Flagellum</keyword>
<evidence type="ECO:0000256" key="3">
    <source>
        <dbReference type="ARBA" id="ARBA00022795"/>
    </source>
</evidence>
<evidence type="ECO:0000256" key="2">
    <source>
        <dbReference type="ARBA" id="ARBA00022490"/>
    </source>
</evidence>
<dbReference type="Pfam" id="PF05400">
    <property type="entry name" value="FliT"/>
    <property type="match status" value="1"/>
</dbReference>
<keyword evidence="6" id="KW-0966">Cell projection</keyword>
<accession>A0A7G8Q725</accession>
<keyword evidence="4" id="KW-0143">Chaperone</keyword>
<evidence type="ECO:0000256" key="4">
    <source>
        <dbReference type="ARBA" id="ARBA00023186"/>
    </source>
</evidence>
<evidence type="ECO:0000256" key="5">
    <source>
        <dbReference type="ARBA" id="ARBA00093797"/>
    </source>
</evidence>
<keyword evidence="6" id="KW-0969">Cilium</keyword>
<evidence type="ECO:0000313" key="7">
    <source>
        <dbReference type="Proteomes" id="UP000515873"/>
    </source>
</evidence>
<gene>
    <name evidence="6" type="ORF">H8F01_05455</name>
</gene>
<reference evidence="6 7" key="1">
    <citation type="submission" date="2020-08" db="EMBL/GenBank/DDBJ databases">
        <title>Dyella sp. G9 isolated from forest soil.</title>
        <authorList>
            <person name="Fu J."/>
            <person name="Qiu L."/>
        </authorList>
    </citation>
    <scope>NUCLEOTIDE SEQUENCE [LARGE SCALE GENOMIC DNA]</scope>
    <source>
        <strain evidence="6 7">G9</strain>
    </source>
</reference>
<evidence type="ECO:0000313" key="6">
    <source>
        <dbReference type="EMBL" id="QNK02583.1"/>
    </source>
</evidence>
<organism evidence="6 7">
    <name type="scientific">Dyella telluris</name>
    <dbReference type="NCBI Taxonomy" id="2763498"/>
    <lineage>
        <taxon>Bacteria</taxon>
        <taxon>Pseudomonadati</taxon>
        <taxon>Pseudomonadota</taxon>
        <taxon>Gammaproteobacteria</taxon>
        <taxon>Lysobacterales</taxon>
        <taxon>Rhodanobacteraceae</taxon>
        <taxon>Dyella</taxon>
    </lineage>
</organism>
<dbReference type="Proteomes" id="UP000515873">
    <property type="component" value="Chromosome"/>
</dbReference>
<comment type="subcellular location">
    <subcellularLocation>
        <location evidence="1">Cytoplasm</location>
        <location evidence="1">Cytosol</location>
    </subcellularLocation>
</comment>
<sequence length="96" mass="10614">MSVFYEQLLDLSERMLAAARSGDWEAVVSLEEARGKGIVALPNDDAAVLPLLRQLLAHTEEVRALAGRQRDRLGTDLEEHPHRHRALSAYLVAGAE</sequence>
<protein>
    <recommendedName>
        <fullName evidence="5">Flagellar protein FliT</fullName>
    </recommendedName>
</protein>
<dbReference type="GO" id="GO:0044781">
    <property type="term" value="P:bacterial-type flagellum organization"/>
    <property type="evidence" value="ECO:0007669"/>
    <property type="project" value="UniProtKB-KW"/>
</dbReference>
<evidence type="ECO:0000256" key="1">
    <source>
        <dbReference type="ARBA" id="ARBA00004514"/>
    </source>
</evidence>
<keyword evidence="7" id="KW-1185">Reference proteome</keyword>
<keyword evidence="2" id="KW-0963">Cytoplasm</keyword>
<dbReference type="AlphaFoldDB" id="A0A7G8Q725"/>